<dbReference type="RefSeq" id="WP_181616411.1">
    <property type="nucleotide sequence ID" value="NZ_BAABAM010000015.1"/>
</dbReference>
<sequence>MIPDDLTPEGINARFGASWIPVEIVQQFLRETLDDAELKVEHHGGGFWAVKGSRHSVLATSTWAPTATRHPTWLKRSWNSASRRCSTTSAPRVSRNTW</sequence>
<gene>
    <name evidence="1" type="ORF">HNR30_009129</name>
</gene>
<dbReference type="GO" id="GO:0032259">
    <property type="term" value="P:methylation"/>
    <property type="evidence" value="ECO:0007669"/>
    <property type="project" value="UniProtKB-KW"/>
</dbReference>
<dbReference type="Proteomes" id="UP000530928">
    <property type="component" value="Unassembled WGS sequence"/>
</dbReference>
<dbReference type="GO" id="GO:0008168">
    <property type="term" value="F:methyltransferase activity"/>
    <property type="evidence" value="ECO:0007669"/>
    <property type="project" value="UniProtKB-KW"/>
</dbReference>
<keyword evidence="1" id="KW-0808">Transferase</keyword>
<keyword evidence="2" id="KW-1185">Reference proteome</keyword>
<reference evidence="1 2" key="1">
    <citation type="submission" date="2020-07" db="EMBL/GenBank/DDBJ databases">
        <title>Genomic Encyclopedia of Type Strains, Phase IV (KMG-IV): sequencing the most valuable type-strain genomes for metagenomic binning, comparative biology and taxonomic classification.</title>
        <authorList>
            <person name="Goeker M."/>
        </authorList>
    </citation>
    <scope>NUCLEOTIDE SEQUENCE [LARGE SCALE GENOMIC DNA]</scope>
    <source>
        <strain evidence="1 2">DSM 45533</strain>
    </source>
</reference>
<dbReference type="AlphaFoldDB" id="A0A7W0CV47"/>
<comment type="caution">
    <text evidence="1">The sequence shown here is derived from an EMBL/GenBank/DDBJ whole genome shotgun (WGS) entry which is preliminary data.</text>
</comment>
<name>A0A7W0CV47_9ACTN</name>
<proteinExistence type="predicted"/>
<protein>
    <submittedName>
        <fullName evidence="1">N12 class adenine-specific DNA methylase</fullName>
    </submittedName>
</protein>
<organism evidence="1 2">
    <name type="scientific">Nonomuraea soli</name>
    <dbReference type="NCBI Taxonomy" id="1032476"/>
    <lineage>
        <taxon>Bacteria</taxon>
        <taxon>Bacillati</taxon>
        <taxon>Actinomycetota</taxon>
        <taxon>Actinomycetes</taxon>
        <taxon>Streptosporangiales</taxon>
        <taxon>Streptosporangiaceae</taxon>
        <taxon>Nonomuraea</taxon>
    </lineage>
</organism>
<keyword evidence="1" id="KW-0489">Methyltransferase</keyword>
<accession>A0A7W0CV47</accession>
<dbReference type="EMBL" id="JACDUR010000013">
    <property type="protein sequence ID" value="MBA2897723.1"/>
    <property type="molecule type" value="Genomic_DNA"/>
</dbReference>
<evidence type="ECO:0000313" key="1">
    <source>
        <dbReference type="EMBL" id="MBA2897723.1"/>
    </source>
</evidence>
<evidence type="ECO:0000313" key="2">
    <source>
        <dbReference type="Proteomes" id="UP000530928"/>
    </source>
</evidence>